<dbReference type="EMBL" id="JAVIZQ010000001">
    <property type="protein sequence ID" value="MDR6141909.1"/>
    <property type="molecule type" value="Genomic_DNA"/>
</dbReference>
<feature type="transmembrane region" description="Helical" evidence="10">
    <location>
        <begin position="511"/>
        <end position="539"/>
    </location>
</feature>
<gene>
    <name evidence="12" type="ORF">QE375_001463</name>
</gene>
<evidence type="ECO:0000256" key="10">
    <source>
        <dbReference type="SAM" id="Phobius"/>
    </source>
</evidence>
<evidence type="ECO:0000256" key="1">
    <source>
        <dbReference type="ARBA" id="ARBA00004429"/>
    </source>
</evidence>
<evidence type="ECO:0000256" key="4">
    <source>
        <dbReference type="ARBA" id="ARBA00022692"/>
    </source>
</evidence>
<evidence type="ECO:0000259" key="11">
    <source>
        <dbReference type="PROSITE" id="PS50893"/>
    </source>
</evidence>
<dbReference type="PANTHER" id="PTHR24220:SF86">
    <property type="entry name" value="ABC TRANSPORTER ABCH.1"/>
    <property type="match status" value="1"/>
</dbReference>
<evidence type="ECO:0000256" key="5">
    <source>
        <dbReference type="ARBA" id="ARBA00022741"/>
    </source>
</evidence>
<dbReference type="CDD" id="cd03255">
    <property type="entry name" value="ABC_MJ0796_LolCDE_FtsE"/>
    <property type="match status" value="1"/>
</dbReference>
<dbReference type="GO" id="GO:0005524">
    <property type="term" value="F:ATP binding"/>
    <property type="evidence" value="ECO:0007669"/>
    <property type="project" value="UniProtKB-KW"/>
</dbReference>
<dbReference type="PROSITE" id="PS50893">
    <property type="entry name" value="ABC_TRANSPORTER_2"/>
    <property type="match status" value="1"/>
</dbReference>
<dbReference type="RefSeq" id="WP_309689401.1">
    <property type="nucleotide sequence ID" value="NZ_JAVIZQ010000001.1"/>
</dbReference>
<feature type="transmembrane region" description="Helical" evidence="10">
    <location>
        <begin position="560"/>
        <end position="590"/>
    </location>
</feature>
<dbReference type="Pfam" id="PF02687">
    <property type="entry name" value="FtsX"/>
    <property type="match status" value="1"/>
</dbReference>
<name>A0ABU1HPC5_9MICO</name>
<dbReference type="InterPro" id="IPR017911">
    <property type="entry name" value="MacB-like_ATP-bd"/>
</dbReference>
<evidence type="ECO:0000313" key="12">
    <source>
        <dbReference type="EMBL" id="MDR6141909.1"/>
    </source>
</evidence>
<keyword evidence="6 12" id="KW-0067">ATP-binding</keyword>
<dbReference type="PROSITE" id="PS00211">
    <property type="entry name" value="ABC_TRANSPORTER_1"/>
    <property type="match status" value="1"/>
</dbReference>
<dbReference type="Proteomes" id="UP001249291">
    <property type="component" value="Unassembled WGS sequence"/>
</dbReference>
<dbReference type="PANTHER" id="PTHR24220">
    <property type="entry name" value="IMPORT ATP-BINDING PROTEIN"/>
    <property type="match status" value="1"/>
</dbReference>
<feature type="transmembrane region" description="Helical" evidence="10">
    <location>
        <begin position="602"/>
        <end position="623"/>
    </location>
</feature>
<keyword evidence="8 10" id="KW-0472">Membrane</keyword>
<protein>
    <submittedName>
        <fullName evidence="12">Macrolide transport system ATP-binding/permease protein</fullName>
    </submittedName>
</protein>
<reference evidence="12 13" key="1">
    <citation type="submission" date="2023-08" db="EMBL/GenBank/DDBJ databases">
        <title>Functional and genomic diversity of the sorghum phyllosphere microbiome.</title>
        <authorList>
            <person name="Shade A."/>
        </authorList>
    </citation>
    <scope>NUCLEOTIDE SEQUENCE [LARGE SCALE GENOMIC DNA]</scope>
    <source>
        <strain evidence="12 13">SORGH_AS_0445</strain>
    </source>
</reference>
<dbReference type="InterPro" id="IPR003838">
    <property type="entry name" value="ABC3_permease_C"/>
</dbReference>
<organism evidence="12 13">
    <name type="scientific">Microbacterium foliorum</name>
    <dbReference type="NCBI Taxonomy" id="104336"/>
    <lineage>
        <taxon>Bacteria</taxon>
        <taxon>Bacillati</taxon>
        <taxon>Actinomycetota</taxon>
        <taxon>Actinomycetes</taxon>
        <taxon>Micrococcales</taxon>
        <taxon>Microbacteriaceae</taxon>
        <taxon>Microbacterium</taxon>
    </lineage>
</organism>
<dbReference type="InterPro" id="IPR017871">
    <property type="entry name" value="ABC_transporter-like_CS"/>
</dbReference>
<accession>A0ABU1HPC5</accession>
<keyword evidence="2" id="KW-0813">Transport</keyword>
<feature type="transmembrane region" description="Helical" evidence="10">
    <location>
        <begin position="270"/>
        <end position="292"/>
    </location>
</feature>
<comment type="similarity">
    <text evidence="9">Belongs to the ABC transporter superfamily. Macrolide exporter (TC 3.A.1.122) family.</text>
</comment>
<dbReference type="Gene3D" id="3.40.50.300">
    <property type="entry name" value="P-loop containing nucleotide triphosphate hydrolases"/>
    <property type="match status" value="1"/>
</dbReference>
<dbReference type="SMART" id="SM00382">
    <property type="entry name" value="AAA"/>
    <property type="match status" value="1"/>
</dbReference>
<comment type="caution">
    <text evidence="12">The sequence shown here is derived from an EMBL/GenBank/DDBJ whole genome shotgun (WGS) entry which is preliminary data.</text>
</comment>
<keyword evidence="3" id="KW-1003">Cell membrane</keyword>
<evidence type="ECO:0000256" key="7">
    <source>
        <dbReference type="ARBA" id="ARBA00022989"/>
    </source>
</evidence>
<dbReference type="InterPro" id="IPR027417">
    <property type="entry name" value="P-loop_NTPase"/>
</dbReference>
<proteinExistence type="inferred from homology"/>
<keyword evidence="7 10" id="KW-1133">Transmembrane helix</keyword>
<feature type="domain" description="ABC transporter" evidence="11">
    <location>
        <begin position="4"/>
        <end position="242"/>
    </location>
</feature>
<dbReference type="InterPro" id="IPR003593">
    <property type="entry name" value="AAA+_ATPase"/>
</dbReference>
<keyword evidence="4 10" id="KW-0812">Transmembrane</keyword>
<evidence type="ECO:0000256" key="2">
    <source>
        <dbReference type="ARBA" id="ARBA00022448"/>
    </source>
</evidence>
<dbReference type="InterPro" id="IPR015854">
    <property type="entry name" value="ABC_transpr_LolD-like"/>
</dbReference>
<evidence type="ECO:0000256" key="9">
    <source>
        <dbReference type="ARBA" id="ARBA00038388"/>
    </source>
</evidence>
<comment type="subcellular location">
    <subcellularLocation>
        <location evidence="1">Cell inner membrane</location>
        <topology evidence="1">Multi-pass membrane protein</topology>
    </subcellularLocation>
</comment>
<evidence type="ECO:0000313" key="13">
    <source>
        <dbReference type="Proteomes" id="UP001249291"/>
    </source>
</evidence>
<evidence type="ECO:0000256" key="8">
    <source>
        <dbReference type="ARBA" id="ARBA00023136"/>
    </source>
</evidence>
<dbReference type="SUPFAM" id="SSF52540">
    <property type="entry name" value="P-loop containing nucleoside triphosphate hydrolases"/>
    <property type="match status" value="1"/>
</dbReference>
<evidence type="ECO:0000256" key="3">
    <source>
        <dbReference type="ARBA" id="ARBA00022475"/>
    </source>
</evidence>
<dbReference type="Pfam" id="PF00005">
    <property type="entry name" value="ABC_tran"/>
    <property type="match status" value="1"/>
</dbReference>
<dbReference type="InterPro" id="IPR003439">
    <property type="entry name" value="ABC_transporter-like_ATP-bd"/>
</dbReference>
<keyword evidence="13" id="KW-1185">Reference proteome</keyword>
<sequence length="636" mass="66162">MPGLSLRDITKRYGTRLASVDALRGVDLDIPQGSYIAIQGESGSGKSTLLNILGLLDAPSTGDYLIDRQDVAALKERAACAHRSETFAFVFQAFHLLDRRSVVENVELSMHYRGVDPRRMRTRALAALDEVGISDLADAKPRQLSGGQRQRVAIARALASGAPIVVADEPTGNLDSSTTEAVMRSFENLRHHGATLILVTHSDQVAQHADRQIHVVDGKVQELTEESDTEKLPLITPRREPKTPGKASTVRPVAAVKDAAANMLSRPGRAAALIAAIAVAAALFVATLGLSATAQQQVSESFDAVKSRDVTATVSGDGVSTTIDTELRDAARSLADLNGSASVAILEDLGTASVRVGSPRDAVDTSTYASYGDVRTALRLDIDWANAPVVSLDTNQVLVGAYLAEGIGMAPVDLAPTIEIAGRTLVVAGIITDSPRAPDLLGKAVIGGRESPETVNLPMSTVTAYIVTELGAAATVAEEAPLVLDPIRPERVDVASPPPADSLRANVEASVALSLALLTIVTGLAAAASVTIATLSAVAERRNEIGLRRAIGARKSHIATMLLLESLLIGLIGSLVGIVAGMAAVLAVTIAQRWTPVFDPVLALAALGTGIAIAALGAIAGAVRANRIVPADALRS</sequence>
<evidence type="ECO:0000256" key="6">
    <source>
        <dbReference type="ARBA" id="ARBA00022840"/>
    </source>
</evidence>
<keyword evidence="5" id="KW-0547">Nucleotide-binding</keyword>